<keyword evidence="1" id="KW-0802">TPR repeat</keyword>
<dbReference type="RefSeq" id="WP_248736460.1">
    <property type="nucleotide sequence ID" value="NZ_CALBWS010000024.1"/>
</dbReference>
<comment type="caution">
    <text evidence="3">The sequence shown here is derived from an EMBL/GenBank/DDBJ whole genome shotgun (WGS) entry which is preliminary data.</text>
</comment>
<dbReference type="SUPFAM" id="SSF52540">
    <property type="entry name" value="P-loop containing nucleoside triphosphate hydrolases"/>
    <property type="match status" value="1"/>
</dbReference>
<proteinExistence type="predicted"/>
<dbReference type="EMBL" id="CALBWS010000024">
    <property type="protein sequence ID" value="CAH2716203.1"/>
    <property type="molecule type" value="Genomic_DNA"/>
</dbReference>
<name>A0ABN8KV72_9BACI</name>
<dbReference type="Gene3D" id="1.25.40.10">
    <property type="entry name" value="Tetratricopeptide repeat domain"/>
    <property type="match status" value="1"/>
</dbReference>
<dbReference type="SUPFAM" id="SSF48452">
    <property type="entry name" value="TPR-like"/>
    <property type="match status" value="1"/>
</dbReference>
<dbReference type="PANTHER" id="PTHR43681">
    <property type="entry name" value="TRANSMEMBRANE GTPASE FZO"/>
    <property type="match status" value="1"/>
</dbReference>
<sequence>MTLEKQLKQKTYYEMFINEHENIHPIRVLGVAFQEEAEKDLPDLSHIRFAQGEVYFHYKDFEAAIFKWENIINELEPWAKKNTADAYYELGLLSTAEDIYCAIETDNSTLNTEVALQLLSLYIERGKLDSAVSVIKKTIVANPDYPNVTEIARTFFEEQQDWNNAIELAVNEVRRTESLDWIDIIIAYVEKGVTNSFDPSYFTEALILLFGLDKEKFEQLVSALWNSYKNEESYLSWLSEINHLLLNLDLNRKDDWPCLSRFHKETYFSLIDGRYFIKKIQEFIPDLLTNWLRLADNKNLVLSSAAVLSWNELFPASISVSVVNEAENLISITETDMDELEECLTLFDSIMNWAQAHDMGENNRVKWLVEQLIDFDTQHFFITGLSGSGKSAFVNTILGEDLQDSPTSSVVMFKDSEGVEITEITDREITNLEGFSDFQERMDRRRNALEAIIEFRRPSAFLQENRVAFIDTPGLKGSPHYDRSEVLKNLHVADTVLFVLDANASFTDKERVVVAQIQELAPDIPLHFILSKMDTIADEQEAIRIFDETRSTILAYLPDSKVFAFSSQYEGSPQLKDLKEFIQSIKNTRNIEDNRLAKLLFFIRTTIASLLQKRMDVENQLVESLRWNEEMMLKVTGAVNQLKDTEAQKTKAFMKSYRAFQDAIVMDISETVPKMLKECSVLIKEDSNFSKIHLELNDEMNRRLQNYLGQQVMPKYYRLLQEWIERCKAEFEHGQEFLNEMGESFNQMYGEERLKLECDFKVLDDWRRDTDRMTSSFQLDSINILLRRTPSQFLLKSAGKLFGALPQNKAMLYNKYKSFVENEDYAEAARLVSQQFFRPFELFEKSLERDVTMFFKSPLTILNRCIEEARSGIQTNEEMLNNMNTNPEMFRDPLTLFEVRLRQFEWMTVAGKGMQTIY</sequence>
<dbReference type="InterPro" id="IPR027417">
    <property type="entry name" value="P-loop_NTPase"/>
</dbReference>
<dbReference type="Pfam" id="PF00350">
    <property type="entry name" value="Dynamin_N"/>
    <property type="match status" value="1"/>
</dbReference>
<accession>A0ABN8KV72</accession>
<dbReference type="PANTHER" id="PTHR43681:SF1">
    <property type="entry name" value="SARCALUMENIN"/>
    <property type="match status" value="1"/>
</dbReference>
<feature type="domain" description="Dynamin N-terminal" evidence="2">
    <location>
        <begin position="383"/>
        <end position="512"/>
    </location>
</feature>
<gene>
    <name evidence="3" type="primary">era_2</name>
    <name evidence="3" type="ORF">BACCIP111895_03387</name>
</gene>
<dbReference type="Gene3D" id="3.40.50.300">
    <property type="entry name" value="P-loop containing nucleotide triphosphate hydrolases"/>
    <property type="match status" value="1"/>
</dbReference>
<evidence type="ECO:0000259" key="2">
    <source>
        <dbReference type="Pfam" id="PF00350"/>
    </source>
</evidence>
<dbReference type="PROSITE" id="PS50005">
    <property type="entry name" value="TPR"/>
    <property type="match status" value="1"/>
</dbReference>
<protein>
    <submittedName>
        <fullName evidence="3">GTPase Era</fullName>
    </submittedName>
</protein>
<dbReference type="InterPro" id="IPR045063">
    <property type="entry name" value="Dynamin_N"/>
</dbReference>
<evidence type="ECO:0000256" key="1">
    <source>
        <dbReference type="PROSITE-ProRule" id="PRU00339"/>
    </source>
</evidence>
<dbReference type="Proteomes" id="UP000838308">
    <property type="component" value="Unassembled WGS sequence"/>
</dbReference>
<evidence type="ECO:0000313" key="4">
    <source>
        <dbReference type="Proteomes" id="UP000838308"/>
    </source>
</evidence>
<organism evidence="3 4">
    <name type="scientific">Neobacillus rhizosphaerae</name>
    <dbReference type="NCBI Taxonomy" id="2880965"/>
    <lineage>
        <taxon>Bacteria</taxon>
        <taxon>Bacillati</taxon>
        <taxon>Bacillota</taxon>
        <taxon>Bacilli</taxon>
        <taxon>Bacillales</taxon>
        <taxon>Bacillaceae</taxon>
        <taxon>Neobacillus</taxon>
    </lineage>
</organism>
<keyword evidence="4" id="KW-1185">Reference proteome</keyword>
<evidence type="ECO:0000313" key="3">
    <source>
        <dbReference type="EMBL" id="CAH2716203.1"/>
    </source>
</evidence>
<feature type="repeat" description="TPR" evidence="1">
    <location>
        <begin position="112"/>
        <end position="145"/>
    </location>
</feature>
<dbReference type="InterPro" id="IPR011990">
    <property type="entry name" value="TPR-like_helical_dom_sf"/>
</dbReference>
<reference evidence="3" key="1">
    <citation type="submission" date="2022-04" db="EMBL/GenBank/DDBJ databases">
        <authorList>
            <person name="Criscuolo A."/>
        </authorList>
    </citation>
    <scope>NUCLEOTIDE SEQUENCE</scope>
    <source>
        <strain evidence="3">CIP111895</strain>
    </source>
</reference>
<dbReference type="InterPro" id="IPR051943">
    <property type="entry name" value="TRAFAC_Dynamin-like_GTPase"/>
</dbReference>
<dbReference type="InterPro" id="IPR019734">
    <property type="entry name" value="TPR_rpt"/>
</dbReference>